<dbReference type="InterPro" id="IPR012341">
    <property type="entry name" value="6hp_glycosidase-like_sf"/>
</dbReference>
<dbReference type="InterPro" id="IPR045582">
    <property type="entry name" value="Trehalase-like_N"/>
</dbReference>
<dbReference type="InterPro" id="IPR008928">
    <property type="entry name" value="6-hairpin_glycosidase_sf"/>
</dbReference>
<dbReference type="Pfam" id="PF00723">
    <property type="entry name" value="Glyco_hydro_15"/>
    <property type="match status" value="1"/>
</dbReference>
<protein>
    <submittedName>
        <fullName evidence="4">Glycoside hydrolase family 15</fullName>
    </submittedName>
</protein>
<dbReference type="Gene3D" id="1.50.10.10">
    <property type="match status" value="1"/>
</dbReference>
<dbReference type="Proteomes" id="UP000597761">
    <property type="component" value="Unassembled WGS sequence"/>
</dbReference>
<feature type="region of interest" description="Disordered" evidence="1">
    <location>
        <begin position="602"/>
        <end position="623"/>
    </location>
</feature>
<feature type="domain" description="Trehalase-like N-terminal" evidence="3">
    <location>
        <begin position="3"/>
        <end position="127"/>
    </location>
</feature>
<evidence type="ECO:0000313" key="4">
    <source>
        <dbReference type="EMBL" id="GGC96168.1"/>
    </source>
</evidence>
<dbReference type="GO" id="GO:0016787">
    <property type="term" value="F:hydrolase activity"/>
    <property type="evidence" value="ECO:0007669"/>
    <property type="project" value="UniProtKB-KW"/>
</dbReference>
<keyword evidence="5" id="KW-1185">Reference proteome</keyword>
<evidence type="ECO:0000259" key="3">
    <source>
        <dbReference type="Pfam" id="PF19291"/>
    </source>
</evidence>
<evidence type="ECO:0000256" key="1">
    <source>
        <dbReference type="SAM" id="MobiDB-lite"/>
    </source>
</evidence>
<dbReference type="RefSeq" id="WP_188668656.1">
    <property type="nucleotide sequence ID" value="NZ_BMJI01000017.1"/>
</dbReference>
<gene>
    <name evidence="4" type="ORF">GCM10011512_23980</name>
</gene>
<dbReference type="Pfam" id="PF19291">
    <property type="entry name" value="TREH_N"/>
    <property type="match status" value="1"/>
</dbReference>
<sequence>MPTPIRDYAFLSDLHAGLLVSRHGSIDWLAFPRFDSPSFFSALLGDPHRSRWSLRAVDGTVRERRYLPGTFVLETVWATTTGTARVTEFMPIGQDAGGRPAADVVRRVEALTGTVEFTEDLVIRFGYGRTVPWVRRVAGPDGTPALVAIGGPEAVALRQPDLPTGSDRRHRGTVRVTADDTGDADERVDLVLTWFRSHLPVPERLDVDAALAHTIGYWEHWTERATNTGAHDAWVRRSLLVLRALTHEATGGIVAAATTSLPESLGGERNWDYRFCWLRDAALTLESMLDHGYAQEALQWRNWLLRAVAGDIEDLQIVYGVAGERDLEERELPHLTGYAGSTPVRIGNGAVDQYQADVVGEVMVALGKLRGVGVAEDEFSWSLQRELLRFAERNLDRKDQGLWEMRGDGHWFTHSRVMMWAAFDQGVRAVHEHGMPGPAARWTGIRDRLRDEILARGFDAATNAFVQTYDGTEVDASLLQLPQVGFIAYDDPRMLGTVARIERELRGPGGLVLRYRTEHADDGLTPGEHPFLACSFWLVEQLAMTGRNREAVALMDAVTACANDLLLFSEEFDPETGRMVGNFPQAFSHLALIRASDALGGYDPNRGRDGQHRWPRSVSGHAS</sequence>
<dbReference type="SUPFAM" id="SSF48208">
    <property type="entry name" value="Six-hairpin glycosidases"/>
    <property type="match status" value="1"/>
</dbReference>
<organism evidence="4 5">
    <name type="scientific">Tersicoccus solisilvae</name>
    <dbReference type="NCBI Taxonomy" id="1882339"/>
    <lineage>
        <taxon>Bacteria</taxon>
        <taxon>Bacillati</taxon>
        <taxon>Actinomycetota</taxon>
        <taxon>Actinomycetes</taxon>
        <taxon>Micrococcales</taxon>
        <taxon>Micrococcaceae</taxon>
        <taxon>Tersicoccus</taxon>
    </lineage>
</organism>
<evidence type="ECO:0000259" key="2">
    <source>
        <dbReference type="Pfam" id="PF00723"/>
    </source>
</evidence>
<dbReference type="InterPro" id="IPR011613">
    <property type="entry name" value="GH15-like"/>
</dbReference>
<reference evidence="5" key="1">
    <citation type="journal article" date="2019" name="Int. J. Syst. Evol. Microbiol.">
        <title>The Global Catalogue of Microorganisms (GCM) 10K type strain sequencing project: providing services to taxonomists for standard genome sequencing and annotation.</title>
        <authorList>
            <consortium name="The Broad Institute Genomics Platform"/>
            <consortium name="The Broad Institute Genome Sequencing Center for Infectious Disease"/>
            <person name="Wu L."/>
            <person name="Ma J."/>
        </authorList>
    </citation>
    <scope>NUCLEOTIDE SEQUENCE [LARGE SCALE GENOMIC DNA]</scope>
    <source>
        <strain evidence="5">CGMCC 1.15480</strain>
    </source>
</reference>
<keyword evidence="4" id="KW-0378">Hydrolase</keyword>
<dbReference type="EMBL" id="BMJI01000017">
    <property type="protein sequence ID" value="GGC96168.1"/>
    <property type="molecule type" value="Genomic_DNA"/>
</dbReference>
<name>A0ABQ1PFQ2_9MICC</name>
<accession>A0ABQ1PFQ2</accession>
<comment type="caution">
    <text evidence="4">The sequence shown here is derived from an EMBL/GenBank/DDBJ whole genome shotgun (WGS) entry which is preliminary data.</text>
</comment>
<dbReference type="PANTHER" id="PTHR31616">
    <property type="entry name" value="TREHALASE"/>
    <property type="match status" value="1"/>
</dbReference>
<evidence type="ECO:0000313" key="5">
    <source>
        <dbReference type="Proteomes" id="UP000597761"/>
    </source>
</evidence>
<dbReference type="PANTHER" id="PTHR31616:SF0">
    <property type="entry name" value="GLUCAN 1,4-ALPHA-GLUCOSIDASE"/>
    <property type="match status" value="1"/>
</dbReference>
<feature type="domain" description="GH15-like" evidence="2">
    <location>
        <begin position="235"/>
        <end position="596"/>
    </location>
</feature>
<proteinExistence type="predicted"/>